<dbReference type="Proteomes" id="UP000059074">
    <property type="component" value="Unassembled WGS sequence"/>
</dbReference>
<keyword evidence="3" id="KW-0413">Isomerase</keyword>
<dbReference type="EC" id="5.2.1.8" evidence="3"/>
<dbReference type="RefSeq" id="WP_068460083.1">
    <property type="nucleotide sequence ID" value="NZ_LMTR01000030.1"/>
</dbReference>
<dbReference type="STRING" id="121290.APY04_0912"/>
<dbReference type="CDD" id="cd02966">
    <property type="entry name" value="TlpA_like_family"/>
    <property type="match status" value="1"/>
</dbReference>
<dbReference type="OrthoDB" id="9811352at2"/>
<dbReference type="PANTHER" id="PTHR42852">
    <property type="entry name" value="THIOL:DISULFIDE INTERCHANGE PROTEIN DSBE"/>
    <property type="match status" value="1"/>
</dbReference>
<protein>
    <submittedName>
        <fullName evidence="3">FKBP-type peptidyl-prolyl cis-trans isomerase SlyD</fullName>
        <ecNumber evidence="3">5.2.1.8</ecNumber>
    </submittedName>
</protein>
<dbReference type="SUPFAM" id="SSF52833">
    <property type="entry name" value="Thioredoxin-like"/>
    <property type="match status" value="1"/>
</dbReference>
<dbReference type="InterPro" id="IPR013740">
    <property type="entry name" value="Redoxin"/>
</dbReference>
<dbReference type="Pfam" id="PF08534">
    <property type="entry name" value="Redoxin"/>
    <property type="match status" value="1"/>
</dbReference>
<reference evidence="3 4" key="1">
    <citation type="submission" date="2015-10" db="EMBL/GenBank/DDBJ databases">
        <title>Transcriptomic analysis of a linuron degrading triple-species bacterial consortium.</title>
        <authorList>
            <person name="Albers P."/>
        </authorList>
    </citation>
    <scope>NUCLEOTIDE SEQUENCE [LARGE SCALE GENOMIC DNA]</scope>
    <source>
        <strain evidence="3 4">WDL6</strain>
    </source>
</reference>
<name>A0A120CX96_HYPSL</name>
<accession>A0A120CX96</accession>
<sequence length="246" mass="27155">MASQQFNPEQPPELVVSQWFNTEPLSLKALKGKVVVLVAFQMQCAGSLRHALPQATRIARAFTPEEVAVVGLHMVFENHKDMAPEHLAEFLKTEHIDIPVAVDAHSADGLPQTMEAYGMQGTPTVLVFDRQGRLRRHYLGAVDDVRLGAEIMALCIEDRDAPREQAVAIEQKLHAALVDPNEHHHDHDGGCCGGHHDHDHGHSHSHSHDHDHDHDHEGGCCGGHDHSHDHGHKHEHAHGEGCGCKH</sequence>
<dbReference type="GO" id="GO:0003755">
    <property type="term" value="F:peptidyl-prolyl cis-trans isomerase activity"/>
    <property type="evidence" value="ECO:0007669"/>
    <property type="project" value="UniProtKB-EC"/>
</dbReference>
<evidence type="ECO:0000256" key="1">
    <source>
        <dbReference type="SAM" id="MobiDB-lite"/>
    </source>
</evidence>
<dbReference type="EMBL" id="LMTR01000030">
    <property type="protein sequence ID" value="KWT70632.1"/>
    <property type="molecule type" value="Genomic_DNA"/>
</dbReference>
<dbReference type="GO" id="GO:0016491">
    <property type="term" value="F:oxidoreductase activity"/>
    <property type="evidence" value="ECO:0007669"/>
    <property type="project" value="InterPro"/>
</dbReference>
<evidence type="ECO:0000313" key="3">
    <source>
        <dbReference type="EMBL" id="KWT70632.1"/>
    </source>
</evidence>
<gene>
    <name evidence="3" type="ORF">APY04_0912</name>
</gene>
<proteinExistence type="predicted"/>
<organism evidence="3 4">
    <name type="scientific">Hyphomicrobium sulfonivorans</name>
    <dbReference type="NCBI Taxonomy" id="121290"/>
    <lineage>
        <taxon>Bacteria</taxon>
        <taxon>Pseudomonadati</taxon>
        <taxon>Pseudomonadota</taxon>
        <taxon>Alphaproteobacteria</taxon>
        <taxon>Hyphomicrobiales</taxon>
        <taxon>Hyphomicrobiaceae</taxon>
        <taxon>Hyphomicrobium</taxon>
    </lineage>
</organism>
<dbReference type="PATRIC" id="fig|121290.4.peg.1725"/>
<dbReference type="InterPro" id="IPR050553">
    <property type="entry name" value="Thioredoxin_ResA/DsbE_sf"/>
</dbReference>
<keyword evidence="4" id="KW-1185">Reference proteome</keyword>
<evidence type="ECO:0000313" key="4">
    <source>
        <dbReference type="Proteomes" id="UP000059074"/>
    </source>
</evidence>
<feature type="region of interest" description="Disordered" evidence="1">
    <location>
        <begin position="197"/>
        <end position="216"/>
    </location>
</feature>
<dbReference type="InterPro" id="IPR036249">
    <property type="entry name" value="Thioredoxin-like_sf"/>
</dbReference>
<comment type="caution">
    <text evidence="3">The sequence shown here is derived from an EMBL/GenBank/DDBJ whole genome shotgun (WGS) entry which is preliminary data.</text>
</comment>
<dbReference type="AlphaFoldDB" id="A0A120CX96"/>
<dbReference type="Gene3D" id="3.40.30.10">
    <property type="entry name" value="Glutaredoxin"/>
    <property type="match status" value="1"/>
</dbReference>
<evidence type="ECO:0000259" key="2">
    <source>
        <dbReference type="Pfam" id="PF08534"/>
    </source>
</evidence>
<feature type="region of interest" description="Disordered" evidence="1">
    <location>
        <begin position="225"/>
        <end position="246"/>
    </location>
</feature>
<dbReference type="PANTHER" id="PTHR42852:SF13">
    <property type="entry name" value="PROTEIN DIPZ"/>
    <property type="match status" value="1"/>
</dbReference>
<feature type="domain" description="Redoxin" evidence="2">
    <location>
        <begin position="23"/>
        <end position="143"/>
    </location>
</feature>